<dbReference type="PANTHER" id="PTHR43656:SF2">
    <property type="entry name" value="BINDING OXIDOREDUCTASE, PUTATIVE (AFU_ORTHOLOGUE AFUA_2G08260)-RELATED"/>
    <property type="match status" value="1"/>
</dbReference>
<evidence type="ECO:0000313" key="5">
    <source>
        <dbReference type="Proteomes" id="UP001596310"/>
    </source>
</evidence>
<accession>A0ABW1UMF2</accession>
<dbReference type="PANTHER" id="PTHR43656">
    <property type="entry name" value="BINDING OXIDOREDUCTASE, PUTATIVE (AFU_ORTHOLOGUE AFUA_2G08260)-RELATED"/>
    <property type="match status" value="1"/>
</dbReference>
<dbReference type="CDD" id="cd04735">
    <property type="entry name" value="OYE_like_4_FMN"/>
    <property type="match status" value="1"/>
</dbReference>
<dbReference type="InterPro" id="IPR051799">
    <property type="entry name" value="NADH_flavin_oxidoreductase"/>
</dbReference>
<evidence type="ECO:0000259" key="3">
    <source>
        <dbReference type="Pfam" id="PF00724"/>
    </source>
</evidence>
<evidence type="ECO:0000256" key="1">
    <source>
        <dbReference type="ARBA" id="ARBA00022630"/>
    </source>
</evidence>
<proteinExistence type="predicted"/>
<feature type="domain" description="NADH:flavin oxidoreductase/NADH oxidase N-terminal" evidence="3">
    <location>
        <begin position="15"/>
        <end position="335"/>
    </location>
</feature>
<keyword evidence="5" id="KW-1185">Reference proteome</keyword>
<evidence type="ECO:0000313" key="4">
    <source>
        <dbReference type="EMBL" id="MFC6314838.1"/>
    </source>
</evidence>
<evidence type="ECO:0000256" key="2">
    <source>
        <dbReference type="ARBA" id="ARBA00023002"/>
    </source>
</evidence>
<keyword evidence="2" id="KW-0560">Oxidoreductase</keyword>
<dbReference type="EMBL" id="JBHSSM010000014">
    <property type="protein sequence ID" value="MFC6314838.1"/>
    <property type="molecule type" value="Genomic_DNA"/>
</dbReference>
<gene>
    <name evidence="4" type="ORF">ACFQHW_04550</name>
</gene>
<keyword evidence="1" id="KW-0285">Flavoprotein</keyword>
<name>A0ABW1UMF2_9LACO</name>
<protein>
    <submittedName>
        <fullName evidence="4">NADH-dependent flavin oxidoreductase</fullName>
    </submittedName>
</protein>
<comment type="caution">
    <text evidence="4">The sequence shown here is derived from an EMBL/GenBank/DDBJ whole genome shotgun (WGS) entry which is preliminary data.</text>
</comment>
<dbReference type="InterPro" id="IPR001155">
    <property type="entry name" value="OxRdtase_FMN_N"/>
</dbReference>
<organism evidence="4 5">
    <name type="scientific">Lapidilactobacillus achengensis</name>
    <dbReference type="NCBI Taxonomy" id="2486000"/>
    <lineage>
        <taxon>Bacteria</taxon>
        <taxon>Bacillati</taxon>
        <taxon>Bacillota</taxon>
        <taxon>Bacilli</taxon>
        <taxon>Lactobacillales</taxon>
        <taxon>Lactobacillaceae</taxon>
        <taxon>Lapidilactobacillus</taxon>
    </lineage>
</organism>
<dbReference type="Pfam" id="PF00724">
    <property type="entry name" value="Oxidored_FMN"/>
    <property type="match status" value="1"/>
</dbReference>
<reference evidence="5" key="1">
    <citation type="journal article" date="2019" name="Int. J. Syst. Evol. Microbiol.">
        <title>The Global Catalogue of Microorganisms (GCM) 10K type strain sequencing project: providing services to taxonomists for standard genome sequencing and annotation.</title>
        <authorList>
            <consortium name="The Broad Institute Genomics Platform"/>
            <consortium name="The Broad Institute Genome Sequencing Center for Infectious Disease"/>
            <person name="Wu L."/>
            <person name="Ma J."/>
        </authorList>
    </citation>
    <scope>NUCLEOTIDE SEQUENCE [LARGE SCALE GENOMIC DNA]</scope>
    <source>
        <strain evidence="5">CCM 8897</strain>
    </source>
</reference>
<sequence>MTEYKFLEPYKFLHKDITLKNRVVIPPMTETMGFHDGSVSDAELSYYGTHTGGVGMFITAVANVNDLGKGFEGELSVADDRFIPGLRKLAHAIQQDGTRAVLQIFSAGRMTNSQVLRGQQPVSASAVAALRAGSETPRALSTEEVYATIADFGQAVRRAILAGFDGVEIHGANTYLIQQFFSPHSNQRTDEFGGSVEKRMTFALDIIREVNRVVDEYATKPFIIGYRISPEEIEKPGITFEDTLKFIDVLKDQPLDYLHVSMGSVWRKSLNNPSITTPLNETIKAHLAGKMPLIVVGDLQTPADVEKAATAFDLVAIGRQSLREPQWVQKVEHHDEQAIRYAISPDDLDELGIKPPFLQILIALSGENGIPLTTAKDVNQDAANARIDHYLSGGK</sequence>
<dbReference type="Gene3D" id="3.20.20.70">
    <property type="entry name" value="Aldolase class I"/>
    <property type="match status" value="1"/>
</dbReference>
<dbReference type="RefSeq" id="WP_125600889.1">
    <property type="nucleotide sequence ID" value="NZ_JBHSSM010000014.1"/>
</dbReference>
<dbReference type="Proteomes" id="UP001596310">
    <property type="component" value="Unassembled WGS sequence"/>
</dbReference>
<dbReference type="SUPFAM" id="SSF51395">
    <property type="entry name" value="FMN-linked oxidoreductases"/>
    <property type="match status" value="1"/>
</dbReference>
<dbReference type="InterPro" id="IPR013785">
    <property type="entry name" value="Aldolase_TIM"/>
</dbReference>